<dbReference type="Proteomes" id="UP000009026">
    <property type="component" value="Chromosome"/>
</dbReference>
<protein>
    <submittedName>
        <fullName evidence="5">Glycosyl hydrolase, BNR repeat protein</fullName>
    </submittedName>
</protein>
<keyword evidence="3" id="KW-0732">Signal</keyword>
<dbReference type="PANTHER" id="PTHR47199:SF2">
    <property type="entry name" value="PHOTOSYSTEM II STABILITY_ASSEMBLY FACTOR HCF136, CHLOROPLASTIC"/>
    <property type="match status" value="1"/>
</dbReference>
<dbReference type="KEGG" id="mym:A176_004749"/>
<feature type="domain" description="Photosynthesis system II assembly factor Ycf48/Hcf136-like" evidence="4">
    <location>
        <begin position="142"/>
        <end position="244"/>
    </location>
</feature>
<feature type="chain" id="PRO_5005212745" evidence="3">
    <location>
        <begin position="23"/>
        <end position="543"/>
    </location>
</feature>
<dbReference type="InterPro" id="IPR015943">
    <property type="entry name" value="WD40/YVTN_repeat-like_dom_sf"/>
</dbReference>
<dbReference type="InterPro" id="IPR028203">
    <property type="entry name" value="PSII_CF48-like_dom"/>
</dbReference>
<dbReference type="CDD" id="cd15482">
    <property type="entry name" value="Sialidase_non-viral"/>
    <property type="match status" value="1"/>
</dbReference>
<proteinExistence type="predicted"/>
<dbReference type="GO" id="GO:0016787">
    <property type="term" value="F:hydrolase activity"/>
    <property type="evidence" value="ECO:0007669"/>
    <property type="project" value="UniProtKB-KW"/>
</dbReference>
<evidence type="ECO:0000313" key="6">
    <source>
        <dbReference type="Proteomes" id="UP000009026"/>
    </source>
</evidence>
<evidence type="ECO:0000256" key="1">
    <source>
        <dbReference type="ARBA" id="ARBA00022531"/>
    </source>
</evidence>
<keyword evidence="5" id="KW-0378">Hydrolase</keyword>
<keyword evidence="2" id="KW-0604">Photosystem II</keyword>
<dbReference type="eggNOG" id="COG4447">
    <property type="taxonomic scope" value="Bacteria"/>
</dbReference>
<evidence type="ECO:0000256" key="3">
    <source>
        <dbReference type="SAM" id="SignalP"/>
    </source>
</evidence>
<dbReference type="PATRIC" id="fig|1297742.4.peg.4796"/>
<dbReference type="EMBL" id="CP012109">
    <property type="protein sequence ID" value="AKQ67837.1"/>
    <property type="molecule type" value="Genomic_DNA"/>
</dbReference>
<accession>A0A0H4XHV5</accession>
<gene>
    <name evidence="5" type="ORF">A176_004749</name>
</gene>
<dbReference type="Gene3D" id="2.130.10.10">
    <property type="entry name" value="YVTN repeat-like/Quinoprotein amine dehydrogenase"/>
    <property type="match status" value="2"/>
</dbReference>
<dbReference type="PANTHER" id="PTHR47199">
    <property type="entry name" value="PHOTOSYSTEM II STABILITY/ASSEMBLY FACTOR HCF136, CHLOROPLASTIC"/>
    <property type="match status" value="1"/>
</dbReference>
<evidence type="ECO:0000313" key="5">
    <source>
        <dbReference type="EMBL" id="AKQ67837.1"/>
    </source>
</evidence>
<dbReference type="OrthoDB" id="5385647at2"/>
<name>A0A0H4XHV5_9BACT</name>
<dbReference type="SUPFAM" id="SSF110296">
    <property type="entry name" value="Oligoxyloglucan reducing end-specific cellobiohydrolase"/>
    <property type="match status" value="1"/>
</dbReference>
<dbReference type="GO" id="GO:0015979">
    <property type="term" value="P:photosynthesis"/>
    <property type="evidence" value="ECO:0007669"/>
    <property type="project" value="UniProtKB-KW"/>
</dbReference>
<dbReference type="AlphaFoldDB" id="A0A0H4XHV5"/>
<keyword evidence="1" id="KW-0602">Photosynthesis</keyword>
<organism evidence="5 6">
    <name type="scientific">Pseudomyxococcus hansupus</name>
    <dbReference type="NCBI Taxonomy" id="1297742"/>
    <lineage>
        <taxon>Bacteria</taxon>
        <taxon>Pseudomonadati</taxon>
        <taxon>Myxococcota</taxon>
        <taxon>Myxococcia</taxon>
        <taxon>Myxococcales</taxon>
        <taxon>Cystobacterineae</taxon>
        <taxon>Myxococcaceae</taxon>
        <taxon>Pseudomyxococcus</taxon>
    </lineage>
</organism>
<evidence type="ECO:0000259" key="4">
    <source>
        <dbReference type="Pfam" id="PF14870"/>
    </source>
</evidence>
<dbReference type="Pfam" id="PF14870">
    <property type="entry name" value="PSII_BNR"/>
    <property type="match status" value="1"/>
</dbReference>
<dbReference type="GO" id="GO:0009523">
    <property type="term" value="C:photosystem II"/>
    <property type="evidence" value="ECO:0007669"/>
    <property type="project" value="UniProtKB-KW"/>
</dbReference>
<evidence type="ECO:0000256" key="2">
    <source>
        <dbReference type="ARBA" id="ARBA00023276"/>
    </source>
</evidence>
<reference evidence="5 6" key="1">
    <citation type="journal article" date="2016" name="PLoS ONE">
        <title>Complete Genome Sequence and Comparative Genomics of a Novel Myxobacterium Myxococcus hansupus.</title>
        <authorList>
            <person name="Sharma G."/>
            <person name="Narwani T."/>
            <person name="Subramanian S."/>
        </authorList>
    </citation>
    <scope>NUCLEOTIDE SEQUENCE [LARGE SCALE GENOMIC DNA]</scope>
    <source>
        <strain evidence="6">mixupus</strain>
    </source>
</reference>
<sequence length="543" mass="59497">MQRGVWVSLLAGVLLSLSRAEAASPLPSVDLGVRELDVWSVSLTSRRTDADWWALARMNSDFEKGLLRSPLRVFRSADAGRSWHADVEATAAVENALEPPGEPQEPSSSATIDFLVWYTPEIGLMAGSIGANVLRTTDGGLTWNHVALPLADALWVYDLERAAGRTWICGSSRNIFRSDDAGATWIELRETPFSSNDRCVDMSFQDAERGWAAGVKGFLWATEDGGTTWRRLEPSGQMPEKPRSRERVAVMGDDTVVRVNRGLLSTYVSERLVRTSPLTTAGSGVLVPLDGLGPRRQDTGFGWKRDSWFGWKEGQIVLSHDQGLSWFVVGRVPEAPLRTLAITKDGKLFAQTQAEKLFVSMDRGRTWKRSTAWLDAYDFAVATGASPEGLESPLHCLLTTPEAAVKVRFDIMGCFGGTESQLELDLSKNHVLLSGHSDAGEKALKVRSRKLPRDEGLRILRALVNAATQQETPPGCYSTIQYKTVIEWSCSPKESWRRTVAFDASDCGQIARVDLAGGATPLSYARSLGVYKVASHALEGAAR</sequence>
<dbReference type="RefSeq" id="WP_002637219.1">
    <property type="nucleotide sequence ID" value="NZ_CP012109.1"/>
</dbReference>
<feature type="signal peptide" evidence="3">
    <location>
        <begin position="1"/>
        <end position="22"/>
    </location>
</feature>
<keyword evidence="6" id="KW-1185">Reference proteome</keyword>